<feature type="compositionally biased region" description="Basic and acidic residues" evidence="1">
    <location>
        <begin position="25"/>
        <end position="44"/>
    </location>
</feature>
<protein>
    <submittedName>
        <fullName evidence="2">Uncharacterized protein</fullName>
    </submittedName>
</protein>
<keyword evidence="3" id="KW-1185">Reference proteome</keyword>
<dbReference type="Proteomes" id="UP000614350">
    <property type="component" value="Unassembled WGS sequence"/>
</dbReference>
<reference evidence="2" key="1">
    <citation type="journal article" date="2020" name="G3 (Bethesda)">
        <title>High-Quality Assemblies for Three Invasive Social Wasps from the &lt;i&gt;Vespula&lt;/i&gt; Genus.</title>
        <authorList>
            <person name="Harrop T.W.R."/>
            <person name="Guhlin J."/>
            <person name="McLaughlin G.M."/>
            <person name="Permina E."/>
            <person name="Stockwell P."/>
            <person name="Gilligan J."/>
            <person name="Le Lec M.F."/>
            <person name="Gruber M.A.M."/>
            <person name="Quinn O."/>
            <person name="Lovegrove M."/>
            <person name="Duncan E.J."/>
            <person name="Remnant E.J."/>
            <person name="Van Eeckhoven J."/>
            <person name="Graham B."/>
            <person name="Knapp R.A."/>
            <person name="Langford K.W."/>
            <person name="Kronenberg Z."/>
            <person name="Press M.O."/>
            <person name="Eacker S.M."/>
            <person name="Wilson-Rankin E.E."/>
            <person name="Purcell J."/>
            <person name="Lester P.J."/>
            <person name="Dearden P.K."/>
        </authorList>
    </citation>
    <scope>NUCLEOTIDE SEQUENCE</scope>
    <source>
        <strain evidence="2">Marl-1</strain>
    </source>
</reference>
<dbReference type="AlphaFoldDB" id="A0A834KEV1"/>
<organism evidence="2 3">
    <name type="scientific">Vespula vulgaris</name>
    <name type="common">Yellow jacket</name>
    <name type="synonym">Wasp</name>
    <dbReference type="NCBI Taxonomy" id="7454"/>
    <lineage>
        <taxon>Eukaryota</taxon>
        <taxon>Metazoa</taxon>
        <taxon>Ecdysozoa</taxon>
        <taxon>Arthropoda</taxon>
        <taxon>Hexapoda</taxon>
        <taxon>Insecta</taxon>
        <taxon>Pterygota</taxon>
        <taxon>Neoptera</taxon>
        <taxon>Endopterygota</taxon>
        <taxon>Hymenoptera</taxon>
        <taxon>Apocrita</taxon>
        <taxon>Aculeata</taxon>
        <taxon>Vespoidea</taxon>
        <taxon>Vespidae</taxon>
        <taxon>Vespinae</taxon>
        <taxon>Vespula</taxon>
    </lineage>
</organism>
<proteinExistence type="predicted"/>
<comment type="caution">
    <text evidence="2">The sequence shown here is derived from an EMBL/GenBank/DDBJ whole genome shotgun (WGS) entry which is preliminary data.</text>
</comment>
<gene>
    <name evidence="2" type="ORF">HZH66_004319</name>
</gene>
<feature type="region of interest" description="Disordered" evidence="1">
    <location>
        <begin position="13"/>
        <end position="59"/>
    </location>
</feature>
<accession>A0A834KEV1</accession>
<evidence type="ECO:0000256" key="1">
    <source>
        <dbReference type="SAM" id="MobiDB-lite"/>
    </source>
</evidence>
<dbReference type="EMBL" id="JACSEA010000003">
    <property type="protein sequence ID" value="KAF7405413.1"/>
    <property type="molecule type" value="Genomic_DNA"/>
</dbReference>
<name>A0A834KEV1_VESVU</name>
<evidence type="ECO:0000313" key="2">
    <source>
        <dbReference type="EMBL" id="KAF7405413.1"/>
    </source>
</evidence>
<sequence>MASGDNVDAIEVVETSFAGPAQPAEDSRRAEQSAEEDNIRRYEDVTGNDNATMTTTTTTTTTTTYEAFFEQYEHYLMPRHTSSG</sequence>
<evidence type="ECO:0000313" key="3">
    <source>
        <dbReference type="Proteomes" id="UP000614350"/>
    </source>
</evidence>